<comment type="caution">
    <text evidence="1">The sequence shown here is derived from an EMBL/GenBank/DDBJ whole genome shotgun (WGS) entry which is preliminary data.</text>
</comment>
<dbReference type="InterPro" id="IPR007367">
    <property type="entry name" value="DUF433"/>
</dbReference>
<name>A0ABP8RXJ6_9PSEU</name>
<dbReference type="EMBL" id="BAABGT010000068">
    <property type="protein sequence ID" value="GAA4551429.1"/>
    <property type="molecule type" value="Genomic_DNA"/>
</dbReference>
<dbReference type="RefSeq" id="WP_345421483.1">
    <property type="nucleotide sequence ID" value="NZ_BAABGT010000068.1"/>
</dbReference>
<protein>
    <recommendedName>
        <fullName evidence="3">DUF433 domain-containing protein</fullName>
    </recommendedName>
</protein>
<dbReference type="Proteomes" id="UP001501598">
    <property type="component" value="Unassembled WGS sequence"/>
</dbReference>
<evidence type="ECO:0000313" key="1">
    <source>
        <dbReference type="EMBL" id="GAA4551429.1"/>
    </source>
</evidence>
<organism evidence="1 2">
    <name type="scientific">Pseudonocardia xishanensis</name>
    <dbReference type="NCBI Taxonomy" id="630995"/>
    <lineage>
        <taxon>Bacteria</taxon>
        <taxon>Bacillati</taxon>
        <taxon>Actinomycetota</taxon>
        <taxon>Actinomycetes</taxon>
        <taxon>Pseudonocardiales</taxon>
        <taxon>Pseudonocardiaceae</taxon>
        <taxon>Pseudonocardia</taxon>
    </lineage>
</organism>
<gene>
    <name evidence="1" type="ORF">GCM10023175_43210</name>
</gene>
<dbReference type="InterPro" id="IPR009057">
    <property type="entry name" value="Homeodomain-like_sf"/>
</dbReference>
<dbReference type="SUPFAM" id="SSF46689">
    <property type="entry name" value="Homeodomain-like"/>
    <property type="match status" value="1"/>
</dbReference>
<proteinExistence type="predicted"/>
<evidence type="ECO:0008006" key="3">
    <source>
        <dbReference type="Google" id="ProtNLM"/>
    </source>
</evidence>
<sequence length="223" mass="25374">MTSVLDREMYSEAEAARLLGVSQNTLNYWLEGGERRGRAYQPVIRVEPRGHRAPVTWAEFIEAGLLREYRQRSVPMAELRAFIEILRERYGIPYPLADARPFVNERQLVIEAQDRADLAAEFCLVAIVRNQPLLTPPAEAFFERVTWEGSSAAAWRPAEDRQSPVLIDPDQRFGRPSVRGISTEAIWEHVDGGEDEHEVADDYGLSVGDVRWAMSYETGRRAS</sequence>
<keyword evidence="2" id="KW-1185">Reference proteome</keyword>
<dbReference type="Pfam" id="PF04255">
    <property type="entry name" value="DUF433"/>
    <property type="match status" value="1"/>
</dbReference>
<accession>A0ABP8RXJ6</accession>
<reference evidence="2" key="1">
    <citation type="journal article" date="2019" name="Int. J. Syst. Evol. Microbiol.">
        <title>The Global Catalogue of Microorganisms (GCM) 10K type strain sequencing project: providing services to taxonomists for standard genome sequencing and annotation.</title>
        <authorList>
            <consortium name="The Broad Institute Genomics Platform"/>
            <consortium name="The Broad Institute Genome Sequencing Center for Infectious Disease"/>
            <person name="Wu L."/>
            <person name="Ma J."/>
        </authorList>
    </citation>
    <scope>NUCLEOTIDE SEQUENCE [LARGE SCALE GENOMIC DNA]</scope>
    <source>
        <strain evidence="2">JCM 17906</strain>
    </source>
</reference>
<evidence type="ECO:0000313" key="2">
    <source>
        <dbReference type="Proteomes" id="UP001501598"/>
    </source>
</evidence>